<reference evidence="2" key="1">
    <citation type="journal article" date="2020" name="Stud. Mycol.">
        <title>101 Dothideomycetes genomes: a test case for predicting lifestyles and emergence of pathogens.</title>
        <authorList>
            <person name="Haridas S."/>
            <person name="Albert R."/>
            <person name="Binder M."/>
            <person name="Bloem J."/>
            <person name="Labutti K."/>
            <person name="Salamov A."/>
            <person name="Andreopoulos B."/>
            <person name="Baker S."/>
            <person name="Barry K."/>
            <person name="Bills G."/>
            <person name="Bluhm B."/>
            <person name="Cannon C."/>
            <person name="Castanera R."/>
            <person name="Culley D."/>
            <person name="Daum C."/>
            <person name="Ezra D."/>
            <person name="Gonzalez J."/>
            <person name="Henrissat B."/>
            <person name="Kuo A."/>
            <person name="Liang C."/>
            <person name="Lipzen A."/>
            <person name="Lutzoni F."/>
            <person name="Magnuson J."/>
            <person name="Mondo S."/>
            <person name="Nolan M."/>
            <person name="Ohm R."/>
            <person name="Pangilinan J."/>
            <person name="Park H.-J."/>
            <person name="Ramirez L."/>
            <person name="Alfaro M."/>
            <person name="Sun H."/>
            <person name="Tritt A."/>
            <person name="Yoshinaga Y."/>
            <person name="Zwiers L.-H."/>
            <person name="Turgeon B."/>
            <person name="Goodwin S."/>
            <person name="Spatafora J."/>
            <person name="Crous P."/>
            <person name="Grigoriev I."/>
        </authorList>
    </citation>
    <scope>NUCLEOTIDE SEQUENCE</scope>
    <source>
        <strain evidence="2">CBS 690.94</strain>
    </source>
</reference>
<name>A0A9P4UD50_9PLEO</name>
<feature type="signal peptide" evidence="1">
    <location>
        <begin position="1"/>
        <end position="34"/>
    </location>
</feature>
<proteinExistence type="predicted"/>
<evidence type="ECO:0000256" key="1">
    <source>
        <dbReference type="SAM" id="SignalP"/>
    </source>
</evidence>
<evidence type="ECO:0000313" key="2">
    <source>
        <dbReference type="EMBL" id="KAF2445805.1"/>
    </source>
</evidence>
<protein>
    <submittedName>
        <fullName evidence="2">Uncharacterized protein</fullName>
    </submittedName>
</protein>
<evidence type="ECO:0000313" key="3">
    <source>
        <dbReference type="Proteomes" id="UP000799764"/>
    </source>
</evidence>
<dbReference type="EMBL" id="MU001499">
    <property type="protein sequence ID" value="KAF2445805.1"/>
    <property type="molecule type" value="Genomic_DNA"/>
</dbReference>
<gene>
    <name evidence="2" type="ORF">P171DRAFT_431191</name>
</gene>
<accession>A0A9P4UD50</accession>
<dbReference type="AlphaFoldDB" id="A0A9P4UD50"/>
<comment type="caution">
    <text evidence="2">The sequence shown here is derived from an EMBL/GenBank/DDBJ whole genome shotgun (WGS) entry which is preliminary data.</text>
</comment>
<feature type="chain" id="PRO_5040429565" evidence="1">
    <location>
        <begin position="35"/>
        <end position="170"/>
    </location>
</feature>
<dbReference type="Proteomes" id="UP000799764">
    <property type="component" value="Unassembled WGS sequence"/>
</dbReference>
<keyword evidence="1" id="KW-0732">Signal</keyword>
<organism evidence="2 3">
    <name type="scientific">Karstenula rhodostoma CBS 690.94</name>
    <dbReference type="NCBI Taxonomy" id="1392251"/>
    <lineage>
        <taxon>Eukaryota</taxon>
        <taxon>Fungi</taxon>
        <taxon>Dikarya</taxon>
        <taxon>Ascomycota</taxon>
        <taxon>Pezizomycotina</taxon>
        <taxon>Dothideomycetes</taxon>
        <taxon>Pleosporomycetidae</taxon>
        <taxon>Pleosporales</taxon>
        <taxon>Massarineae</taxon>
        <taxon>Didymosphaeriaceae</taxon>
        <taxon>Karstenula</taxon>
    </lineage>
</organism>
<keyword evidence="3" id="KW-1185">Reference proteome</keyword>
<sequence>MQYDKMQNSKRHLCTKMAFLFLGLRLNFVSLGTGEKAVIGRCELNHLVLNSRASISQPNTTNTTLPDNIFEEPVDTTSVPGDYGPPTSRNLQAPRSPAETFVGTRCAVYTLSADALPYRLPMKPDRQKRTPSCALRLPFLAFGDHIFERALDPVFSISSLEMLSRMCRLV</sequence>